<name>A0A553JM40_SHEHA</name>
<feature type="transmembrane region" description="Helical" evidence="1">
    <location>
        <begin position="97"/>
        <end position="115"/>
    </location>
</feature>
<protein>
    <submittedName>
        <fullName evidence="2">Uncharacterized protein</fullName>
    </submittedName>
</protein>
<keyword evidence="3" id="KW-1185">Reference proteome</keyword>
<evidence type="ECO:0000313" key="2">
    <source>
        <dbReference type="EMBL" id="TRY13535.1"/>
    </source>
</evidence>
<reference evidence="3" key="1">
    <citation type="submission" date="2019-07" db="EMBL/GenBank/DDBJ databases">
        <title>Shewanella sp. YLB-08 draft genomic sequence.</title>
        <authorList>
            <person name="Yu L."/>
        </authorList>
    </citation>
    <scope>NUCLEOTIDE SEQUENCE [LARGE SCALE GENOMIC DNA]</scope>
    <source>
        <strain evidence="3">JCM 20706</strain>
    </source>
</reference>
<dbReference type="Proteomes" id="UP000318126">
    <property type="component" value="Unassembled WGS sequence"/>
</dbReference>
<feature type="transmembrane region" description="Helical" evidence="1">
    <location>
        <begin position="6"/>
        <end position="26"/>
    </location>
</feature>
<evidence type="ECO:0000313" key="3">
    <source>
        <dbReference type="Proteomes" id="UP000318126"/>
    </source>
</evidence>
<feature type="transmembrane region" description="Helical" evidence="1">
    <location>
        <begin position="56"/>
        <end position="77"/>
    </location>
</feature>
<keyword evidence="1" id="KW-0472">Membrane</keyword>
<sequence length="281" mass="32167">MEQLKLLIIILIPFVPFLLWVLKTLSNNSEKQTNKKKVILKSLSLNPNTGLHEQPLFWFSLVIPFVGFLSTGFFAWHDYTLSVNSDGFNIFLNISKLPLAVWGLCLPLAVLIARLHGTIQTAAQIEISTETAKRDKLKLNQEQFKNAKALFVELMTKHWEKTIATMAPEFRELKFNPDSYFHSVFSTSSANKGLKPCSEIFNKNLEEIAEQFISFMNESGWEKNAGFVKLHLARLDIYVGDKLKDDDLTTKDKMFHNYIAIYTKAIPNIVERVESEFVESS</sequence>
<accession>A0A553JM40</accession>
<organism evidence="2 3">
    <name type="scientific">Shewanella hanedai</name>
    <name type="common">Alteromonas hanedai</name>
    <dbReference type="NCBI Taxonomy" id="25"/>
    <lineage>
        <taxon>Bacteria</taxon>
        <taxon>Pseudomonadati</taxon>
        <taxon>Pseudomonadota</taxon>
        <taxon>Gammaproteobacteria</taxon>
        <taxon>Alteromonadales</taxon>
        <taxon>Shewanellaceae</taxon>
        <taxon>Shewanella</taxon>
    </lineage>
</organism>
<dbReference type="EMBL" id="VKGK01000018">
    <property type="protein sequence ID" value="TRY13535.1"/>
    <property type="molecule type" value="Genomic_DNA"/>
</dbReference>
<keyword evidence="1" id="KW-0812">Transmembrane</keyword>
<evidence type="ECO:0000256" key="1">
    <source>
        <dbReference type="SAM" id="Phobius"/>
    </source>
</evidence>
<dbReference type="OrthoDB" id="7033353at2"/>
<dbReference type="RefSeq" id="WP_144040981.1">
    <property type="nucleotide sequence ID" value="NZ_BMPL01000011.1"/>
</dbReference>
<keyword evidence="1" id="KW-1133">Transmembrane helix</keyword>
<gene>
    <name evidence="2" type="ORF">FN961_14940</name>
</gene>
<proteinExistence type="predicted"/>
<comment type="caution">
    <text evidence="2">The sequence shown here is derived from an EMBL/GenBank/DDBJ whole genome shotgun (WGS) entry which is preliminary data.</text>
</comment>
<dbReference type="AlphaFoldDB" id="A0A553JM40"/>